<dbReference type="RefSeq" id="WP_126573662.1">
    <property type="nucleotide sequence ID" value="NZ_RXZH01000002.1"/>
</dbReference>
<evidence type="ECO:0000313" key="4">
    <source>
        <dbReference type="EMBL" id="RTZ16690.1"/>
    </source>
</evidence>
<dbReference type="Pfam" id="PF09375">
    <property type="entry name" value="Peptidase_M75"/>
    <property type="match status" value="1"/>
</dbReference>
<dbReference type="Gene3D" id="1.20.1420.20">
    <property type="entry name" value="M75 peptidase, HXXE motif"/>
    <property type="match status" value="1"/>
</dbReference>
<dbReference type="InterPro" id="IPR018976">
    <property type="entry name" value="Imelysin-like"/>
</dbReference>
<protein>
    <submittedName>
        <fullName evidence="4">Iron-regulated protein A</fullName>
    </submittedName>
</protein>
<dbReference type="PROSITE" id="PS51257">
    <property type="entry name" value="PROKAR_LIPOPROTEIN"/>
    <property type="match status" value="1"/>
</dbReference>
<keyword evidence="2" id="KW-0732">Signal</keyword>
<sequence>MKYKQLALSVAVLTALSGCQTSSDTSDKPEKTNHLSQGVYEVEYGSAQALAAQSKTLSQVMSFYCASNTDIEAVKQTWHETMVRWMALQGQERGPEEALAQSWNIQFWPDKKNTTGRKMSALIRQDQSATQEDIAQQSVTVQGLGSIEWLLYDKGSDLIDNAQTCSTATSITTNIELNTASIAQAWSTNPWVELDEKRWESEYIALLSNQLEYSMKKMSRPLANFGKPRPYFSESWRSETSMQNLKANVEAMQALYFANGQGLDALLREKGKAELADRIANQFAMTVETWPAEQSLFSMLQTKPGYQYAYSQYNKLEQLKYLIHEEVAIELGVIIGFNATDGD</sequence>
<dbReference type="InterPro" id="IPR038352">
    <property type="entry name" value="Imelysin_sf"/>
</dbReference>
<feature type="domain" description="Imelysin-like" evidence="3">
    <location>
        <begin position="47"/>
        <end position="322"/>
    </location>
</feature>
<evidence type="ECO:0000256" key="2">
    <source>
        <dbReference type="ARBA" id="ARBA00022729"/>
    </source>
</evidence>
<evidence type="ECO:0000256" key="1">
    <source>
        <dbReference type="ARBA" id="ARBA00004196"/>
    </source>
</evidence>
<dbReference type="GO" id="GO:0030313">
    <property type="term" value="C:cell envelope"/>
    <property type="evidence" value="ECO:0007669"/>
    <property type="project" value="UniProtKB-SubCell"/>
</dbReference>
<reference evidence="4 5" key="1">
    <citation type="submission" date="2018-12" db="EMBL/GenBank/DDBJ databases">
        <title>Vibrio sp. isolated from China Sea.</title>
        <authorList>
            <person name="Li Y."/>
        </authorList>
    </citation>
    <scope>NUCLEOTIDE SEQUENCE [LARGE SCALE GENOMIC DNA]</scope>
    <source>
        <strain evidence="4 5">BEI207</strain>
    </source>
</reference>
<accession>A0A3S0V3R8</accession>
<dbReference type="AlphaFoldDB" id="A0A3S0V3R8"/>
<dbReference type="Proteomes" id="UP000268973">
    <property type="component" value="Unassembled WGS sequence"/>
</dbReference>
<comment type="caution">
    <text evidence="4">The sequence shown here is derived from an EMBL/GenBank/DDBJ whole genome shotgun (WGS) entry which is preliminary data.</text>
</comment>
<comment type="subcellular location">
    <subcellularLocation>
        <location evidence="1">Cell envelope</location>
    </subcellularLocation>
</comment>
<proteinExistence type="predicted"/>
<evidence type="ECO:0000259" key="3">
    <source>
        <dbReference type="Pfam" id="PF09375"/>
    </source>
</evidence>
<dbReference type="InterPro" id="IPR034984">
    <property type="entry name" value="Imelysin-like_IPPA"/>
</dbReference>
<dbReference type="EMBL" id="RXZH01000002">
    <property type="protein sequence ID" value="RTZ16690.1"/>
    <property type="molecule type" value="Genomic_DNA"/>
</dbReference>
<organism evidence="4 5">
    <name type="scientific">Vibrio aquaticus</name>
    <dbReference type="NCBI Taxonomy" id="2496559"/>
    <lineage>
        <taxon>Bacteria</taxon>
        <taxon>Pseudomonadati</taxon>
        <taxon>Pseudomonadota</taxon>
        <taxon>Gammaproteobacteria</taxon>
        <taxon>Vibrionales</taxon>
        <taxon>Vibrionaceae</taxon>
        <taxon>Vibrio</taxon>
    </lineage>
</organism>
<keyword evidence="5" id="KW-1185">Reference proteome</keyword>
<dbReference type="CDD" id="cd14659">
    <property type="entry name" value="Imelysin-like_IPPA"/>
    <property type="match status" value="1"/>
</dbReference>
<evidence type="ECO:0000313" key="5">
    <source>
        <dbReference type="Proteomes" id="UP000268973"/>
    </source>
</evidence>
<dbReference type="OrthoDB" id="5729110at2"/>
<gene>
    <name evidence="4" type="ORF">EJ063_07820</name>
</gene>
<name>A0A3S0V3R8_9VIBR</name>